<proteinExistence type="predicted"/>
<sequence length="184" mass="20456">MCLSICGNYLVSGDSTGLIYVWSTSEAKENPLISTYELHKDKGSITNLVPMLRPLSMFGLTANMKMYETAQVKPLLKHQEDYKGDSIDFQLRTINAREADRQKTDFSGFFAEKLEEREEDMFYSNCATSLLGGATGQPLQVPEVSDAKSASSKNTSKNKAGAGTSNESKRLKRTLADRFENVFN</sequence>
<feature type="region of interest" description="Disordered" evidence="1">
    <location>
        <begin position="135"/>
        <end position="173"/>
    </location>
</feature>
<dbReference type="AlphaFoldDB" id="A0A7S3II69"/>
<evidence type="ECO:0000256" key="1">
    <source>
        <dbReference type="SAM" id="MobiDB-lite"/>
    </source>
</evidence>
<name>A0A7S3II69_9SPIT</name>
<dbReference type="EMBL" id="HBIH01009666">
    <property type="protein sequence ID" value="CAE0323348.1"/>
    <property type="molecule type" value="Transcribed_RNA"/>
</dbReference>
<accession>A0A7S3II69</accession>
<feature type="compositionally biased region" description="Low complexity" evidence="1">
    <location>
        <begin position="147"/>
        <end position="162"/>
    </location>
</feature>
<reference evidence="2" key="1">
    <citation type="submission" date="2021-01" db="EMBL/GenBank/DDBJ databases">
        <authorList>
            <person name="Corre E."/>
            <person name="Pelletier E."/>
            <person name="Niang G."/>
            <person name="Scheremetjew M."/>
            <person name="Finn R."/>
            <person name="Kale V."/>
            <person name="Holt S."/>
            <person name="Cochrane G."/>
            <person name="Meng A."/>
            <person name="Brown T."/>
            <person name="Cohen L."/>
        </authorList>
    </citation>
    <scope>NUCLEOTIDE SEQUENCE</scope>
    <source>
        <strain evidence="2">S3</strain>
    </source>
</reference>
<evidence type="ECO:0000313" key="2">
    <source>
        <dbReference type="EMBL" id="CAE0323348.1"/>
    </source>
</evidence>
<organism evidence="2">
    <name type="scientific">Strombidium inclinatum</name>
    <dbReference type="NCBI Taxonomy" id="197538"/>
    <lineage>
        <taxon>Eukaryota</taxon>
        <taxon>Sar</taxon>
        <taxon>Alveolata</taxon>
        <taxon>Ciliophora</taxon>
        <taxon>Intramacronucleata</taxon>
        <taxon>Spirotrichea</taxon>
        <taxon>Oligotrichia</taxon>
        <taxon>Strombidiidae</taxon>
        <taxon>Strombidium</taxon>
    </lineage>
</organism>
<gene>
    <name evidence="2" type="ORF">SINC0208_LOCUS3933</name>
</gene>
<protein>
    <submittedName>
        <fullName evidence="2">Uncharacterized protein</fullName>
    </submittedName>
</protein>